<dbReference type="Proteomes" id="UP000193920">
    <property type="component" value="Unassembled WGS sequence"/>
</dbReference>
<feature type="region of interest" description="Disordered" evidence="1">
    <location>
        <begin position="199"/>
        <end position="225"/>
    </location>
</feature>
<dbReference type="OrthoDB" id="10640635at2759"/>
<gene>
    <name evidence="2" type="ORF">LY90DRAFT_498996</name>
</gene>
<feature type="region of interest" description="Disordered" evidence="1">
    <location>
        <begin position="1"/>
        <end position="51"/>
    </location>
</feature>
<accession>A0A1Y2FPI5</accession>
<protein>
    <submittedName>
        <fullName evidence="2">Uncharacterized protein</fullName>
    </submittedName>
</protein>
<name>A0A1Y2FPI5_9FUNG</name>
<reference evidence="2 3" key="1">
    <citation type="submission" date="2016-08" db="EMBL/GenBank/DDBJ databases">
        <title>A Parts List for Fungal Cellulosomes Revealed by Comparative Genomics.</title>
        <authorList>
            <consortium name="DOE Joint Genome Institute"/>
            <person name="Haitjema C.H."/>
            <person name="Gilmore S.P."/>
            <person name="Henske J.K."/>
            <person name="Solomon K.V."/>
            <person name="De Groot R."/>
            <person name="Kuo A."/>
            <person name="Mondo S.J."/>
            <person name="Salamov A.A."/>
            <person name="Labutti K."/>
            <person name="Zhao Z."/>
            <person name="Chiniquy J."/>
            <person name="Barry K."/>
            <person name="Brewer H.M."/>
            <person name="Purvine S.O."/>
            <person name="Wright A.T."/>
            <person name="Boxma B."/>
            <person name="Van Alen T."/>
            <person name="Hackstein J.H."/>
            <person name="Baker S.E."/>
            <person name="Grigoriev I.V."/>
            <person name="O'Malley M.A."/>
        </authorList>
    </citation>
    <scope>NUCLEOTIDE SEQUENCE [LARGE SCALE GENOMIC DNA]</scope>
    <source>
        <strain evidence="2 3">G1</strain>
    </source>
</reference>
<sequence length="417" mass="49377">MNSKSKSKLNLNEKKPYYQNIFLKKKNENAKSNVKKRRKRKGNKKKKNSSSVNKYTIALNLYHKQLKENYEALSLMQEKIQPPTEIEIIEDKYKILKNKNNSLSSLLPKKISDGYNNNNKNSLDSMYLLEKNISLINTKKKYEFHKFTRRNPYDFEKHGNINYTKILKSMSNSKMKRSNSNLSTLNNSNENVNIKYQHSNNSLNSENDNNSSSGSNISKLEDKSRNSSMNSSIINLCLDDYKNKYEKDIRDTKETNEIKEYKEKENTSLKKKNNDKYSSVFKLNVEKQNIRMKSFHRNFYSKLDNFTKSDVLYQYNNMIYKDSENKINNYIKRNKSHDETLSSIKVGSNVYYNNKYSLNLYNKDNKYRNRELENSNNSDIFNDVENKIEINEKNNICSLEETKKQIDDTLNKSKRFT</sequence>
<keyword evidence="3" id="KW-1185">Reference proteome</keyword>
<evidence type="ECO:0000256" key="1">
    <source>
        <dbReference type="SAM" id="MobiDB-lite"/>
    </source>
</evidence>
<comment type="caution">
    <text evidence="2">The sequence shown here is derived from an EMBL/GenBank/DDBJ whole genome shotgun (WGS) entry which is preliminary data.</text>
</comment>
<feature type="compositionally biased region" description="Basic residues" evidence="1">
    <location>
        <begin position="33"/>
        <end position="48"/>
    </location>
</feature>
<feature type="compositionally biased region" description="Low complexity" evidence="1">
    <location>
        <begin position="199"/>
        <end position="218"/>
    </location>
</feature>
<organism evidence="2 3">
    <name type="scientific">Neocallimastix californiae</name>
    <dbReference type="NCBI Taxonomy" id="1754190"/>
    <lineage>
        <taxon>Eukaryota</taxon>
        <taxon>Fungi</taxon>
        <taxon>Fungi incertae sedis</taxon>
        <taxon>Chytridiomycota</taxon>
        <taxon>Chytridiomycota incertae sedis</taxon>
        <taxon>Neocallimastigomycetes</taxon>
        <taxon>Neocallimastigales</taxon>
        <taxon>Neocallimastigaceae</taxon>
        <taxon>Neocallimastix</taxon>
    </lineage>
</organism>
<dbReference type="AlphaFoldDB" id="A0A1Y2FPI5"/>
<evidence type="ECO:0000313" key="3">
    <source>
        <dbReference type="Proteomes" id="UP000193920"/>
    </source>
</evidence>
<proteinExistence type="predicted"/>
<dbReference type="EMBL" id="MCOG01000003">
    <property type="protein sequence ID" value="ORY85888.1"/>
    <property type="molecule type" value="Genomic_DNA"/>
</dbReference>
<evidence type="ECO:0000313" key="2">
    <source>
        <dbReference type="EMBL" id="ORY85888.1"/>
    </source>
</evidence>
<feature type="compositionally biased region" description="Low complexity" evidence="1">
    <location>
        <begin position="1"/>
        <end position="10"/>
    </location>
</feature>